<proteinExistence type="predicted"/>
<evidence type="ECO:0000313" key="2">
    <source>
        <dbReference type="Proteomes" id="UP000316184"/>
    </source>
</evidence>
<accession>A0A561V7K4</accession>
<organism evidence="1 2">
    <name type="scientific">Saccharopolyspora dendranthemae</name>
    <dbReference type="NCBI Taxonomy" id="1181886"/>
    <lineage>
        <taxon>Bacteria</taxon>
        <taxon>Bacillati</taxon>
        <taxon>Actinomycetota</taxon>
        <taxon>Actinomycetes</taxon>
        <taxon>Pseudonocardiales</taxon>
        <taxon>Pseudonocardiaceae</taxon>
        <taxon>Saccharopolyspora</taxon>
    </lineage>
</organism>
<dbReference type="EMBL" id="VIWX01000001">
    <property type="protein sequence ID" value="TWG07592.1"/>
    <property type="molecule type" value="Genomic_DNA"/>
</dbReference>
<keyword evidence="2" id="KW-1185">Reference proteome</keyword>
<dbReference type="RefSeq" id="WP_281290222.1">
    <property type="nucleotide sequence ID" value="NZ_VIWX01000001.1"/>
</dbReference>
<protein>
    <recommendedName>
        <fullName evidence="3">NAD(P)-binding protein</fullName>
    </recommendedName>
</protein>
<dbReference type="AlphaFoldDB" id="A0A561V7K4"/>
<dbReference type="Proteomes" id="UP000316184">
    <property type="component" value="Unassembled WGS sequence"/>
</dbReference>
<sequence length="53" mass="5370">MHRDPQQAETIAANRATPVAGDLIADSVEELAGKLVGHDAVVFSAGAPGTGRT</sequence>
<evidence type="ECO:0000313" key="1">
    <source>
        <dbReference type="EMBL" id="TWG07592.1"/>
    </source>
</evidence>
<gene>
    <name evidence="1" type="ORF">FHU35_11209</name>
</gene>
<name>A0A561V7K4_9PSEU</name>
<comment type="caution">
    <text evidence="1">The sequence shown here is derived from an EMBL/GenBank/DDBJ whole genome shotgun (WGS) entry which is preliminary data.</text>
</comment>
<reference evidence="1 2" key="1">
    <citation type="submission" date="2019-06" db="EMBL/GenBank/DDBJ databases">
        <title>Sequencing the genomes of 1000 actinobacteria strains.</title>
        <authorList>
            <person name="Klenk H.-P."/>
        </authorList>
    </citation>
    <scope>NUCLEOTIDE SEQUENCE [LARGE SCALE GENOMIC DNA]</scope>
    <source>
        <strain evidence="1 2">DSM 46699</strain>
    </source>
</reference>
<evidence type="ECO:0008006" key="3">
    <source>
        <dbReference type="Google" id="ProtNLM"/>
    </source>
</evidence>